<dbReference type="Gene3D" id="3.30.870.10">
    <property type="entry name" value="Endonuclease Chain A"/>
    <property type="match status" value="2"/>
</dbReference>
<keyword evidence="3" id="KW-1185">Reference proteome</keyword>
<evidence type="ECO:0000313" key="3">
    <source>
        <dbReference type="Proteomes" id="UP000198976"/>
    </source>
</evidence>
<feature type="domain" description="PLD phosphodiesterase" evidence="1">
    <location>
        <begin position="167"/>
        <end position="194"/>
    </location>
</feature>
<name>A0ABY0V5V9_9ACTO</name>
<dbReference type="PANTHER" id="PTHR21248:SF22">
    <property type="entry name" value="PHOSPHOLIPASE D"/>
    <property type="match status" value="1"/>
</dbReference>
<dbReference type="CDD" id="cd09110">
    <property type="entry name" value="PLDc_CLS_1"/>
    <property type="match status" value="1"/>
</dbReference>
<accession>A0ABY0V5V9</accession>
<organism evidence="2 3">
    <name type="scientific">Schaalia radingae</name>
    <dbReference type="NCBI Taxonomy" id="131110"/>
    <lineage>
        <taxon>Bacteria</taxon>
        <taxon>Bacillati</taxon>
        <taxon>Actinomycetota</taxon>
        <taxon>Actinomycetes</taxon>
        <taxon>Actinomycetales</taxon>
        <taxon>Actinomycetaceae</taxon>
        <taxon>Schaalia</taxon>
    </lineage>
</organism>
<dbReference type="Pfam" id="PF13091">
    <property type="entry name" value="PLDc_2"/>
    <property type="match status" value="2"/>
</dbReference>
<dbReference type="SMART" id="SM00155">
    <property type="entry name" value="PLDc"/>
    <property type="match status" value="2"/>
</dbReference>
<evidence type="ECO:0000313" key="2">
    <source>
        <dbReference type="EMBL" id="SDT88248.1"/>
    </source>
</evidence>
<sequence length="422" mass="48375">MAVARKWRLNHQTGWKILKGVGIGLLVAQAAAVVTVHAVDRVRIARIPGGRHGFPTLPPSDVQIDSNVVRTYTEGESLYTDMLDAINEARESICFETYIWAADEIGRAFKDALYAAADRGVQVYIVYDGFGVLNQNPLFKIFPRHPNLFHRRIPEIRSGLFTLNLRKTGRDHRKILVTDGKYGFVGGYNIGERFGIEWRDTHVRITGPAVMELADGFAEFWNHFKRPWQPALPDGGVKDWFPPISAEFNLPSRLLFPVRGLYLDAIDRARDQILITTAYFIPDKEILHNLVAAAQRGVRVKVLIPEYSNHIMADWVARPYYGELLRNGIEIWLYQHAMIHSKTMTIDSHWSTIGTANIDRLSMQGNFEVNLQFRSTALAERMEEIFAKDLTTSRQLTLEEWERRGLPTRIIERLLHPFEWVV</sequence>
<dbReference type="EMBL" id="LT629792">
    <property type="protein sequence ID" value="SDT88248.1"/>
    <property type="molecule type" value="Genomic_DNA"/>
</dbReference>
<dbReference type="RefSeq" id="WP_058236040.1">
    <property type="nucleotide sequence ID" value="NZ_LT629792.1"/>
</dbReference>
<protein>
    <submittedName>
        <fullName evidence="2">Cardiolipin synthase</fullName>
    </submittedName>
</protein>
<gene>
    <name evidence="2" type="ORF">SAMN04489714_0521</name>
</gene>
<feature type="domain" description="PLD phosphodiesterase" evidence="1">
    <location>
        <begin position="335"/>
        <end position="362"/>
    </location>
</feature>
<dbReference type="InterPro" id="IPR001736">
    <property type="entry name" value="PLipase_D/transphosphatidylase"/>
</dbReference>
<dbReference type="Proteomes" id="UP000198976">
    <property type="component" value="Chromosome I"/>
</dbReference>
<evidence type="ECO:0000259" key="1">
    <source>
        <dbReference type="PROSITE" id="PS50035"/>
    </source>
</evidence>
<dbReference type="InterPro" id="IPR025202">
    <property type="entry name" value="PLD-like_dom"/>
</dbReference>
<dbReference type="PROSITE" id="PS50035">
    <property type="entry name" value="PLD"/>
    <property type="match status" value="2"/>
</dbReference>
<dbReference type="PANTHER" id="PTHR21248">
    <property type="entry name" value="CARDIOLIPIN SYNTHASE"/>
    <property type="match status" value="1"/>
</dbReference>
<proteinExistence type="predicted"/>
<dbReference type="CDD" id="cd09159">
    <property type="entry name" value="PLDc_ybhO_like_2"/>
    <property type="match status" value="1"/>
</dbReference>
<reference evidence="2 3" key="1">
    <citation type="submission" date="2016-10" db="EMBL/GenBank/DDBJ databases">
        <authorList>
            <person name="Varghese N."/>
            <person name="Submissions S."/>
        </authorList>
    </citation>
    <scope>NUCLEOTIDE SEQUENCE [LARGE SCALE GENOMIC DNA]</scope>
    <source>
        <strain evidence="2 3">DSM 9169</strain>
    </source>
</reference>
<dbReference type="SUPFAM" id="SSF56024">
    <property type="entry name" value="Phospholipase D/nuclease"/>
    <property type="match status" value="2"/>
</dbReference>